<organism evidence="1 2">
    <name type="scientific">Deinococcus psychrotolerans</name>
    <dbReference type="NCBI Taxonomy" id="2489213"/>
    <lineage>
        <taxon>Bacteria</taxon>
        <taxon>Thermotogati</taxon>
        <taxon>Deinococcota</taxon>
        <taxon>Deinococci</taxon>
        <taxon>Deinococcales</taxon>
        <taxon>Deinococcaceae</taxon>
        <taxon>Deinococcus</taxon>
    </lineage>
</organism>
<sequence length="955" mass="102189">MIRQAAPLLPLTPRPHSRAASLLAGLLVLGLGTAQARTVRIIQADRLELSKVDDQDIVVISGDRVELRIDDDVVTATRVEFNRSRRTLTLIGPGRYDAVDASGAVQHLGGSDLVVNLGNQAISGEDVIISDAELEIRGEMVERIPGQLTAQNSYFTPCAKCGRTPDDYAFRAKRLLLYPGDRLIGYQATLLLAGTPVLYLPIVALPLNDPSRQPKLSYTNDKVDGRTFKADLPFAFSSNTLGTTFLRYYQNRAPSFGGGGEFTVYAPLPYLDRLNVYGLAEPNPADAQGNFTSGYAIDFNFAAKGHADLDNTAPGGLVYSVSGVRKAIGLLDSDPNKGVTAINAQADVTVINVKGVNNVKIGVTVADQRGLDPALTLAAPLKKPEVVIDPDPYLVTYRSGSTLSADFKFTVGDYEAASNPLSRSAVLQGPNYAAARVQEEHQITYLARPWRNADLNISNTFTGRYYLTGQRTVDLSIGGSLTQAFGVRASSGGYAPLYSAYGTPINLPSSAGSFTVKYTYLRREGVSPFAFDQIQSKLLSAPVGFALNLTPASGVAVRLTQDYDLVLPADKQQPADLNISVAQEPLQLNLDIKHDFFEGQLESVTGSGSFGASAARGLNVSFAGSYDYRTGPAPFTTTVKAIGGVRTNTFGVSLVQDLKKRELQSVTVSAGAVATRDAVLNPVTLSLSETVNLQSPSVGGTLNVNWRDYAFSSTHNLTLPKGSVQNPGTPNAYTNDTVYFSVGNVPGGYSSNQNSASTAPSSVNWNLKYGGPYDLGNTEWTRPSLTAALTSTRPAQRLSAQVSLATPGSLQKDAFYVQSASVSGDWQFGRRVALSGLASYTRAPVYGPNQPLNETLSLQPLAFNFTFGRQDKPDASLTATFQQTLSWVNGVRTDTAPLQPVLLLTVDRCCWAFQAEINPVAKRFRIGLVIPGAGSISAFDNTAGVSTFPVFNLNK</sequence>
<dbReference type="Proteomes" id="UP000276417">
    <property type="component" value="Chromosome 1"/>
</dbReference>
<dbReference type="GO" id="GO:0009279">
    <property type="term" value="C:cell outer membrane"/>
    <property type="evidence" value="ECO:0007669"/>
    <property type="project" value="TreeGrafter"/>
</dbReference>
<dbReference type="OrthoDB" id="51098at2"/>
<dbReference type="KEGG" id="dph:EHF33_10260"/>
<dbReference type="AlphaFoldDB" id="A0A3G8YCM9"/>
<name>A0A3G8YCM9_9DEIO</name>
<evidence type="ECO:0000313" key="1">
    <source>
        <dbReference type="EMBL" id="AZI43078.1"/>
    </source>
</evidence>
<keyword evidence="2" id="KW-1185">Reference proteome</keyword>
<proteinExistence type="predicted"/>
<dbReference type="PANTHER" id="PTHR30189">
    <property type="entry name" value="LPS-ASSEMBLY PROTEIN"/>
    <property type="match status" value="1"/>
</dbReference>
<gene>
    <name evidence="1" type="ORF">EHF33_10260</name>
</gene>
<accession>A0A3G8YCM9</accession>
<dbReference type="GO" id="GO:1990351">
    <property type="term" value="C:transporter complex"/>
    <property type="evidence" value="ECO:0007669"/>
    <property type="project" value="TreeGrafter"/>
</dbReference>
<evidence type="ECO:0000313" key="2">
    <source>
        <dbReference type="Proteomes" id="UP000276417"/>
    </source>
</evidence>
<protein>
    <submittedName>
        <fullName evidence="1">LPS-assembly protein LptD</fullName>
    </submittedName>
</protein>
<reference evidence="1 2" key="1">
    <citation type="submission" date="2018-11" db="EMBL/GenBank/DDBJ databases">
        <title>Deinococcus shelandsis sp. nov., isolated from South Shetland Islands soil of Antarctica.</title>
        <authorList>
            <person name="Tian J."/>
        </authorList>
    </citation>
    <scope>NUCLEOTIDE SEQUENCE [LARGE SCALE GENOMIC DNA]</scope>
    <source>
        <strain evidence="1 2">S14-83T</strain>
    </source>
</reference>
<dbReference type="PANTHER" id="PTHR30189:SF1">
    <property type="entry name" value="LPS-ASSEMBLY PROTEIN LPTD"/>
    <property type="match status" value="1"/>
</dbReference>
<dbReference type="RefSeq" id="WP_124870915.1">
    <property type="nucleotide sequence ID" value="NZ_CP034183.1"/>
</dbReference>
<dbReference type="InterPro" id="IPR050218">
    <property type="entry name" value="LptD"/>
</dbReference>
<dbReference type="EMBL" id="CP034183">
    <property type="protein sequence ID" value="AZI43078.1"/>
    <property type="molecule type" value="Genomic_DNA"/>
</dbReference>